<dbReference type="Proteomes" id="UP001172083">
    <property type="component" value="Unassembled WGS sequence"/>
</dbReference>
<name>A0ABT8L3Z7_9BACT</name>
<feature type="transmembrane region" description="Helical" evidence="1">
    <location>
        <begin position="126"/>
        <end position="145"/>
    </location>
</feature>
<sequence>MANALKKYSGRLGIAILIHLFFKITSSRTPEEMTTYDLPAKVMFILTIAVVLIAWEVCDLIANYFVKKYPIEIVSKKRLVQLFTTIIVFTFPLIILYIYFENYYIKVWLECIEEGNMINEFWSETVRAFLITGMIIGFKVFGLYINHSSQVERDKAQMQKELLRSKYESLKSQLNPHFLFNSYSVLSTLIHKDPDLASDFLNKLSRMYRYILDNKENAMVSLSKEFEFLESYLFLLKTRHEEGIAIENNVELDTSRFFVPTLALQMLIENAIKHNTFSVDQPLLIKIYNEGEDYLVVRNEIRKKGGTVSSTKIGLENICKRYNIHSEKQVVVKSNDNFFTVKLPILPSLNAI</sequence>
<comment type="caution">
    <text evidence="3">The sequence shown here is derived from an EMBL/GenBank/DDBJ whole genome shotgun (WGS) entry which is preliminary data.</text>
</comment>
<dbReference type="InterPro" id="IPR050640">
    <property type="entry name" value="Bact_2-comp_sensor_kinase"/>
</dbReference>
<gene>
    <name evidence="3" type="ORF">QQ020_02850</name>
</gene>
<keyword evidence="1" id="KW-0472">Membrane</keyword>
<reference evidence="3" key="1">
    <citation type="submission" date="2023-06" db="EMBL/GenBank/DDBJ databases">
        <title>Genomic of Agaribacillus aureum.</title>
        <authorList>
            <person name="Wang G."/>
        </authorList>
    </citation>
    <scope>NUCLEOTIDE SEQUENCE</scope>
    <source>
        <strain evidence="3">BMA12</strain>
    </source>
</reference>
<evidence type="ECO:0000256" key="1">
    <source>
        <dbReference type="SAM" id="Phobius"/>
    </source>
</evidence>
<feature type="transmembrane region" description="Helical" evidence="1">
    <location>
        <begin position="78"/>
        <end position="100"/>
    </location>
</feature>
<keyword evidence="3" id="KW-0808">Transferase</keyword>
<keyword evidence="3" id="KW-0418">Kinase</keyword>
<organism evidence="3 4">
    <name type="scientific">Agaribacillus aureus</name>
    <dbReference type="NCBI Taxonomy" id="3051825"/>
    <lineage>
        <taxon>Bacteria</taxon>
        <taxon>Pseudomonadati</taxon>
        <taxon>Bacteroidota</taxon>
        <taxon>Cytophagia</taxon>
        <taxon>Cytophagales</taxon>
        <taxon>Splendidivirgaceae</taxon>
        <taxon>Agaribacillus</taxon>
    </lineage>
</organism>
<keyword evidence="1" id="KW-1133">Transmembrane helix</keyword>
<evidence type="ECO:0000259" key="2">
    <source>
        <dbReference type="Pfam" id="PF06580"/>
    </source>
</evidence>
<dbReference type="PANTHER" id="PTHR34220">
    <property type="entry name" value="SENSOR HISTIDINE KINASE YPDA"/>
    <property type="match status" value="1"/>
</dbReference>
<accession>A0ABT8L3Z7</accession>
<evidence type="ECO:0000313" key="3">
    <source>
        <dbReference type="EMBL" id="MDN5210963.1"/>
    </source>
</evidence>
<dbReference type="Pfam" id="PF06580">
    <property type="entry name" value="His_kinase"/>
    <property type="match status" value="1"/>
</dbReference>
<dbReference type="RefSeq" id="WP_346756299.1">
    <property type="nucleotide sequence ID" value="NZ_JAUJEB010000001.1"/>
</dbReference>
<dbReference type="InterPro" id="IPR010559">
    <property type="entry name" value="Sig_transdc_His_kin_internal"/>
</dbReference>
<dbReference type="EMBL" id="JAUJEB010000001">
    <property type="protein sequence ID" value="MDN5210963.1"/>
    <property type="molecule type" value="Genomic_DNA"/>
</dbReference>
<keyword evidence="1" id="KW-0812">Transmembrane</keyword>
<keyword evidence="4" id="KW-1185">Reference proteome</keyword>
<dbReference type="GO" id="GO:0016301">
    <property type="term" value="F:kinase activity"/>
    <property type="evidence" value="ECO:0007669"/>
    <property type="project" value="UniProtKB-KW"/>
</dbReference>
<protein>
    <submittedName>
        <fullName evidence="3">Histidine kinase</fullName>
    </submittedName>
</protein>
<feature type="transmembrane region" description="Helical" evidence="1">
    <location>
        <begin position="43"/>
        <end position="66"/>
    </location>
</feature>
<feature type="domain" description="Signal transduction histidine kinase internal region" evidence="2">
    <location>
        <begin position="166"/>
        <end position="242"/>
    </location>
</feature>
<dbReference type="PANTHER" id="PTHR34220:SF7">
    <property type="entry name" value="SENSOR HISTIDINE KINASE YPDA"/>
    <property type="match status" value="1"/>
</dbReference>
<proteinExistence type="predicted"/>
<evidence type="ECO:0000313" key="4">
    <source>
        <dbReference type="Proteomes" id="UP001172083"/>
    </source>
</evidence>